<dbReference type="Pfam" id="PF08241">
    <property type="entry name" value="Methyltransf_11"/>
    <property type="match status" value="1"/>
</dbReference>
<dbReference type="Gene3D" id="3.40.50.150">
    <property type="entry name" value="Vaccinia Virus protein VP39"/>
    <property type="match status" value="1"/>
</dbReference>
<dbReference type="AlphaFoldDB" id="A0A934JYV1"/>
<dbReference type="GO" id="GO:0032259">
    <property type="term" value="P:methylation"/>
    <property type="evidence" value="ECO:0007669"/>
    <property type="project" value="UniProtKB-KW"/>
</dbReference>
<dbReference type="Proteomes" id="UP000606991">
    <property type="component" value="Unassembled WGS sequence"/>
</dbReference>
<keyword evidence="2" id="KW-0489">Methyltransferase</keyword>
<dbReference type="InterPro" id="IPR029063">
    <property type="entry name" value="SAM-dependent_MTases_sf"/>
</dbReference>
<organism evidence="2 3">
    <name type="scientific">Candidatus Aeolococcus gillhamiae</name>
    <dbReference type="NCBI Taxonomy" id="3127015"/>
    <lineage>
        <taxon>Bacteria</taxon>
        <taxon>Bacillati</taxon>
        <taxon>Candidatus Dormiibacterota</taxon>
        <taxon>Candidatus Dormibacteria</taxon>
        <taxon>Candidatus Aeolococcales</taxon>
        <taxon>Candidatus Aeolococcaceae</taxon>
        <taxon>Candidatus Aeolococcus</taxon>
    </lineage>
</organism>
<accession>A0A934JYV1</accession>
<dbReference type="PANTHER" id="PTHR43591:SF110">
    <property type="entry name" value="RHODANESE DOMAIN-CONTAINING PROTEIN"/>
    <property type="match status" value="1"/>
</dbReference>
<gene>
    <name evidence="2" type="ORF">JF886_04315</name>
</gene>
<sequence>MNSDAHVPTWSDIAGWYDELVQAGSGTHETALACLVGLLPDLHGSAVLDVACGQGLATRALLDSGADQVIGTDSSATMVELARKHGASAGKPISYVVDDAQNLDAFEDASFDGATCQLALMDIPDLPATLRAVRRVLKPAGWFVFVIGHPCFLAPNSVTLTGADGAAGVFSNGYFEERFWRSSNPNGVRRAGTYHRPLSAYLNAVLVAGFRLEAVDEPRPSALLRDQRPVYKEVPAFFAVRARREPSTSARATAPRRT</sequence>
<keyword evidence="2" id="KW-0808">Transferase</keyword>
<evidence type="ECO:0000313" key="2">
    <source>
        <dbReference type="EMBL" id="MBJ7594077.1"/>
    </source>
</evidence>
<dbReference type="PANTHER" id="PTHR43591">
    <property type="entry name" value="METHYLTRANSFERASE"/>
    <property type="match status" value="1"/>
</dbReference>
<evidence type="ECO:0000259" key="1">
    <source>
        <dbReference type="Pfam" id="PF08241"/>
    </source>
</evidence>
<comment type="caution">
    <text evidence="2">The sequence shown here is derived from an EMBL/GenBank/DDBJ whole genome shotgun (WGS) entry which is preliminary data.</text>
</comment>
<proteinExistence type="predicted"/>
<reference evidence="2 3" key="1">
    <citation type="submission" date="2020-10" db="EMBL/GenBank/DDBJ databases">
        <title>Ca. Dormibacterota MAGs.</title>
        <authorList>
            <person name="Montgomery K."/>
        </authorList>
    </citation>
    <scope>NUCLEOTIDE SEQUENCE [LARGE SCALE GENOMIC DNA]</scope>
    <source>
        <strain evidence="2">SC8812_S17_18</strain>
    </source>
</reference>
<dbReference type="SUPFAM" id="SSF53335">
    <property type="entry name" value="S-adenosyl-L-methionine-dependent methyltransferases"/>
    <property type="match status" value="1"/>
</dbReference>
<feature type="domain" description="Methyltransferase type 11" evidence="1">
    <location>
        <begin position="48"/>
        <end position="145"/>
    </location>
</feature>
<dbReference type="InterPro" id="IPR013216">
    <property type="entry name" value="Methyltransf_11"/>
</dbReference>
<dbReference type="EMBL" id="JAEKNS010000050">
    <property type="protein sequence ID" value="MBJ7594077.1"/>
    <property type="molecule type" value="Genomic_DNA"/>
</dbReference>
<dbReference type="RefSeq" id="WP_337309974.1">
    <property type="nucleotide sequence ID" value="NZ_JAEKNS010000050.1"/>
</dbReference>
<dbReference type="GO" id="GO:0008757">
    <property type="term" value="F:S-adenosylmethionine-dependent methyltransferase activity"/>
    <property type="evidence" value="ECO:0007669"/>
    <property type="project" value="InterPro"/>
</dbReference>
<dbReference type="CDD" id="cd02440">
    <property type="entry name" value="AdoMet_MTases"/>
    <property type="match status" value="1"/>
</dbReference>
<evidence type="ECO:0000313" key="3">
    <source>
        <dbReference type="Proteomes" id="UP000606991"/>
    </source>
</evidence>
<name>A0A934JYV1_9BACT</name>
<protein>
    <submittedName>
        <fullName evidence="2">Class I SAM-dependent methyltransferase</fullName>
    </submittedName>
</protein>